<evidence type="ECO:0000313" key="7">
    <source>
        <dbReference type="Proteomes" id="UP000305674"/>
    </source>
</evidence>
<accession>A0A4U1BIU9</accession>
<dbReference type="PANTHER" id="PTHR36837:SF5">
    <property type="entry name" value="POLY-3-HYDROXYBUTYRATE SYNTHASE"/>
    <property type="match status" value="1"/>
</dbReference>
<dbReference type="Proteomes" id="UP000305674">
    <property type="component" value="Unassembled WGS sequence"/>
</dbReference>
<gene>
    <name evidence="6" type="primary">phaC</name>
    <name evidence="6" type="ORF">FCL40_01765</name>
</gene>
<dbReference type="Gene3D" id="3.40.50.1820">
    <property type="entry name" value="alpha/beta hydrolase"/>
    <property type="match status" value="1"/>
</dbReference>
<dbReference type="SUPFAM" id="SSF53474">
    <property type="entry name" value="alpha/beta-Hydrolases"/>
    <property type="match status" value="1"/>
</dbReference>
<organism evidence="6 7">
    <name type="scientific">Ferrimonas sediminicola</name>
    <dbReference type="NCBI Taxonomy" id="2569538"/>
    <lineage>
        <taxon>Bacteria</taxon>
        <taxon>Pseudomonadati</taxon>
        <taxon>Pseudomonadota</taxon>
        <taxon>Gammaproteobacteria</taxon>
        <taxon>Alteromonadales</taxon>
        <taxon>Ferrimonadaceae</taxon>
        <taxon>Ferrimonas</taxon>
    </lineage>
</organism>
<keyword evidence="4" id="KW-0012">Acyltransferase</keyword>
<keyword evidence="3" id="KW-0808">Transferase</keyword>
<dbReference type="EMBL" id="SWCI01000001">
    <property type="protein sequence ID" value="TKB51309.1"/>
    <property type="molecule type" value="Genomic_DNA"/>
</dbReference>
<dbReference type="InterPro" id="IPR029058">
    <property type="entry name" value="AB_hydrolase_fold"/>
</dbReference>
<dbReference type="NCBIfam" id="TIGR01838">
    <property type="entry name" value="PHA_synth_I"/>
    <property type="match status" value="1"/>
</dbReference>
<keyword evidence="2" id="KW-0963">Cytoplasm</keyword>
<evidence type="ECO:0000256" key="3">
    <source>
        <dbReference type="ARBA" id="ARBA00022679"/>
    </source>
</evidence>
<feature type="domain" description="Poly-beta-hydroxybutyrate polymerase N-terminal" evidence="5">
    <location>
        <begin position="88"/>
        <end position="259"/>
    </location>
</feature>
<comment type="caution">
    <text evidence="6">The sequence shown here is derived from an EMBL/GenBank/DDBJ whole genome shotgun (WGS) entry which is preliminary data.</text>
</comment>
<dbReference type="InterPro" id="IPR010963">
    <property type="entry name" value="PHA_synth_I"/>
</dbReference>
<reference evidence="6 7" key="1">
    <citation type="submission" date="2019-04" db="EMBL/GenBank/DDBJ databases">
        <authorList>
            <person name="Hwang J.C."/>
        </authorList>
    </citation>
    <scope>NUCLEOTIDE SEQUENCE [LARGE SCALE GENOMIC DNA]</scope>
    <source>
        <strain evidence="6 7">IMCC35001</strain>
    </source>
</reference>
<evidence type="ECO:0000256" key="4">
    <source>
        <dbReference type="ARBA" id="ARBA00023315"/>
    </source>
</evidence>
<dbReference type="PANTHER" id="PTHR36837">
    <property type="entry name" value="POLY(3-HYDROXYALKANOATE) POLYMERASE SUBUNIT PHAC"/>
    <property type="match status" value="1"/>
</dbReference>
<dbReference type="GO" id="GO:0016746">
    <property type="term" value="F:acyltransferase activity"/>
    <property type="evidence" value="ECO:0007669"/>
    <property type="project" value="UniProtKB-KW"/>
</dbReference>
<dbReference type="AlphaFoldDB" id="A0A4U1BIU9"/>
<evidence type="ECO:0000256" key="2">
    <source>
        <dbReference type="ARBA" id="ARBA00022490"/>
    </source>
</evidence>
<evidence type="ECO:0000259" key="5">
    <source>
        <dbReference type="Pfam" id="PF07167"/>
    </source>
</evidence>
<dbReference type="OrthoDB" id="7208816at2"/>
<protein>
    <submittedName>
        <fullName evidence="6">Class I poly(R)-hydroxyalkanoic acid synthase</fullName>
    </submittedName>
</protein>
<dbReference type="Pfam" id="PF07167">
    <property type="entry name" value="PhaC_N"/>
    <property type="match status" value="1"/>
</dbReference>
<sequence length="577" mass="64998">MMNQESMEWLSQWGQCQQQLWQKWLTPDSGQEDLYLGLGQEWLNLWQHELSQPDRVIARQLAWWQEQLQLFEGMLQQQPPIIAPEKGDRRFIDPQWHSNPWFSCILQSYLLACRHVQEGIDQQPGLEESQRERLKFLARQVLSALSPSNCLATNPELLTLTADSGGRNLVEGMSRLREDLARSGHQLKVAMNDDGAFELGRDLATTPGRVVFENQLLQLIQYQPATNEVFKRPVLMVPAFINKYYILDLQAKNSLVHYLVSQGHTVFMISWVNPDQSHSELDFDDYVVDGVMAALDAIEAATGEREVNGVGYCIGGTLLTAAMAYMSARRMKRRIQSATLLTTLLDFSQPGEIGHFLNPATLNAVEAQNRHRGLMDGRQLAVTFSLLRENQLYWNYFVEGYLKGKSPMALDLLHWNGDSTNVPGPCHTSLIRRLYQHNQLMKKGQFQVRGTGLDLKRVTAPAFVVATKEDHIALWQPCYDSGQALGGNTSFILGESGHVAGIINPPGGKYGHFSGESAGSADAWLEGASRQEGSWWPTWQQWLAQQNPSTRVAARVPSAGLEAAPGRYARRRLDRLD</sequence>
<dbReference type="GO" id="GO:0005737">
    <property type="term" value="C:cytoplasm"/>
    <property type="evidence" value="ECO:0007669"/>
    <property type="project" value="UniProtKB-SubCell"/>
</dbReference>
<keyword evidence="7" id="KW-1185">Reference proteome</keyword>
<evidence type="ECO:0000256" key="1">
    <source>
        <dbReference type="ARBA" id="ARBA00004496"/>
    </source>
</evidence>
<dbReference type="GO" id="GO:0042619">
    <property type="term" value="P:poly-hydroxybutyrate biosynthetic process"/>
    <property type="evidence" value="ECO:0007669"/>
    <property type="project" value="InterPro"/>
</dbReference>
<name>A0A4U1BIU9_9GAMM</name>
<dbReference type="InterPro" id="IPR010941">
    <property type="entry name" value="PhaC_N"/>
</dbReference>
<comment type="subcellular location">
    <subcellularLocation>
        <location evidence="1">Cytoplasm</location>
    </subcellularLocation>
</comment>
<evidence type="ECO:0000313" key="6">
    <source>
        <dbReference type="EMBL" id="TKB51309.1"/>
    </source>
</evidence>
<dbReference type="InterPro" id="IPR051321">
    <property type="entry name" value="PHA/PHB_synthase"/>
</dbReference>
<proteinExistence type="predicted"/>